<dbReference type="Pfam" id="PF04307">
    <property type="entry name" value="YdjM"/>
    <property type="match status" value="1"/>
</dbReference>
<dbReference type="GeneID" id="14336470"/>
<dbReference type="AlphaFoldDB" id="L0JSE0"/>
<keyword evidence="1" id="KW-0614">Plasmid</keyword>
<name>L0JSE0_NATP1</name>
<evidence type="ECO:0000313" key="1">
    <source>
        <dbReference type="EMBL" id="AGB33738.1"/>
    </source>
</evidence>
<sequence>MFPLGHLAFAYLWYVVYGVLTRRPLPARWALLPVAIGSQFPDLLDKPLAYYGVLASGRSVAHSLLVATLVASLVTWGAHVLHRRRPAHHWVERLAPVTPAAFSIGYLSHLVGDSLEPLLAGASTDVTYLGWPLLAAPRYAGDSVAPWVRLLALYRQPWTHPEAPLIVMALLVFVSLRVWAHLDSPRAADS</sequence>
<reference evidence="2" key="1">
    <citation type="submission" date="2012-02" db="EMBL/GenBank/DDBJ databases">
        <title>Complete sequence of plasmid 1 of Natrinema pellirubrum DSM 15624.</title>
        <authorList>
            <person name="Lucas S."/>
            <person name="Han J."/>
            <person name="Lapidus A."/>
            <person name="Cheng J.-F."/>
            <person name="Goodwin L."/>
            <person name="Pitluck S."/>
            <person name="Peters L."/>
            <person name="Teshima H."/>
            <person name="Detter J.C."/>
            <person name="Han C."/>
            <person name="Tapia R."/>
            <person name="Land M."/>
            <person name="Hauser L."/>
            <person name="Kyrpides N."/>
            <person name="Ivanova N."/>
            <person name="Pagani I."/>
            <person name="Sproer C."/>
            <person name="Anderson I."/>
            <person name="Woyke T."/>
        </authorList>
    </citation>
    <scope>NUCLEOTIDE SEQUENCE [LARGE SCALE GENOMIC DNA]</scope>
    <source>
        <strain evidence="2">DSM 15624 / JCM 10476 / NCIMB 786</strain>
        <plasmid evidence="2">pNATPE01</plasmid>
    </source>
</reference>
<dbReference type="eggNOG" id="arCOG03392">
    <property type="taxonomic scope" value="Archaea"/>
</dbReference>
<dbReference type="KEGG" id="npe:Natpe_4004"/>
<gene>
    <name evidence="1" type="ordered locus">Natpe_4004</name>
</gene>
<protein>
    <submittedName>
        <fullName evidence="1">Membrane-bound metal-dependent hydrolase (DUF457)</fullName>
    </submittedName>
</protein>
<dbReference type="OrthoDB" id="200338at2157"/>
<proteinExistence type="predicted"/>
<keyword evidence="1" id="KW-0378">Hydrolase</keyword>
<dbReference type="InterPro" id="IPR007404">
    <property type="entry name" value="YdjM-like"/>
</dbReference>
<organism evidence="1 2">
    <name type="scientific">Natrinema pellirubrum (strain DSM 15624 / CIP 106293 / JCM 10476 / NCIMB 786 / 157)</name>
    <dbReference type="NCBI Taxonomy" id="797303"/>
    <lineage>
        <taxon>Archaea</taxon>
        <taxon>Methanobacteriati</taxon>
        <taxon>Methanobacteriota</taxon>
        <taxon>Stenosarchaea group</taxon>
        <taxon>Halobacteria</taxon>
        <taxon>Halobacteriales</taxon>
        <taxon>Natrialbaceae</taxon>
        <taxon>Natrinema</taxon>
    </lineage>
</organism>
<dbReference type="RefSeq" id="WP_015310263.1">
    <property type="nucleotide sequence ID" value="NC_019967.1"/>
</dbReference>
<dbReference type="EMBL" id="CP003373">
    <property type="protein sequence ID" value="AGB33738.1"/>
    <property type="molecule type" value="Genomic_DNA"/>
</dbReference>
<accession>L0JSE0</accession>
<dbReference type="HOGENOM" id="CLU_089194_0_0_2"/>
<evidence type="ECO:0000313" key="2">
    <source>
        <dbReference type="Proteomes" id="UP000010843"/>
    </source>
</evidence>
<geneLocation type="plasmid" evidence="1 2">
    <name>pNATPE01</name>
</geneLocation>
<dbReference type="GO" id="GO:0016787">
    <property type="term" value="F:hydrolase activity"/>
    <property type="evidence" value="ECO:0007669"/>
    <property type="project" value="UniProtKB-KW"/>
</dbReference>
<dbReference type="Proteomes" id="UP000010843">
    <property type="component" value="Plasmid pNATPE01"/>
</dbReference>